<evidence type="ECO:0000313" key="1">
    <source>
        <dbReference type="EMBL" id="KIS71844.1"/>
    </source>
</evidence>
<dbReference type="GeneID" id="23561623"/>
<organism evidence="1 2">
    <name type="scientific">Mycosarcoma maydis</name>
    <name type="common">Corn smut fungus</name>
    <name type="synonym">Ustilago maydis</name>
    <dbReference type="NCBI Taxonomy" id="5270"/>
    <lineage>
        <taxon>Eukaryota</taxon>
        <taxon>Fungi</taxon>
        <taxon>Dikarya</taxon>
        <taxon>Basidiomycota</taxon>
        <taxon>Ustilaginomycotina</taxon>
        <taxon>Ustilaginomycetes</taxon>
        <taxon>Ustilaginales</taxon>
        <taxon>Ustilaginaceae</taxon>
        <taxon>Mycosarcoma</taxon>
    </lineage>
</organism>
<dbReference type="KEGG" id="uma:UMAG_00273"/>
<keyword evidence="2" id="KW-1185">Reference proteome</keyword>
<gene>
    <name evidence="1" type="ORF">UMAG_00273</name>
</gene>
<name>A0A0D1E7H8_MYCMD</name>
<reference evidence="1 2" key="1">
    <citation type="journal article" date="2006" name="Nature">
        <title>Insights from the genome of the biotrophic fungal plant pathogen Ustilago maydis.</title>
        <authorList>
            <person name="Kamper J."/>
            <person name="Kahmann R."/>
            <person name="Bolker M."/>
            <person name="Ma L.J."/>
            <person name="Brefort T."/>
            <person name="Saville B.J."/>
            <person name="Banuett F."/>
            <person name="Kronstad J.W."/>
            <person name="Gold S.E."/>
            <person name="Muller O."/>
            <person name="Perlin M.H."/>
            <person name="Wosten H.A."/>
            <person name="de Vries R."/>
            <person name="Ruiz-Herrera J."/>
            <person name="Reynaga-Pena C.G."/>
            <person name="Snetselaar K."/>
            <person name="McCann M."/>
            <person name="Perez-Martin J."/>
            <person name="Feldbrugge M."/>
            <person name="Basse C.W."/>
            <person name="Steinberg G."/>
            <person name="Ibeas J.I."/>
            <person name="Holloman W."/>
            <person name="Guzman P."/>
            <person name="Farman M."/>
            <person name="Stajich J.E."/>
            <person name="Sentandreu R."/>
            <person name="Gonzalez-Prieto J.M."/>
            <person name="Kennell J.C."/>
            <person name="Molina L."/>
            <person name="Schirawski J."/>
            <person name="Mendoza-Mendoza A."/>
            <person name="Greilinger D."/>
            <person name="Munch K."/>
            <person name="Rossel N."/>
            <person name="Scherer M."/>
            <person name="Vranes M."/>
            <person name="Ladendorf O."/>
            <person name="Vincon V."/>
            <person name="Fuchs U."/>
            <person name="Sandrock B."/>
            <person name="Meng S."/>
            <person name="Ho E.C."/>
            <person name="Cahill M.J."/>
            <person name="Boyce K.J."/>
            <person name="Klose J."/>
            <person name="Klosterman S.J."/>
            <person name="Deelstra H.J."/>
            <person name="Ortiz-Castellanos L."/>
            <person name="Li W."/>
            <person name="Sanchez-Alonso P."/>
            <person name="Schreier P.H."/>
            <person name="Hauser-Hahn I."/>
            <person name="Vaupel M."/>
            <person name="Koopmann E."/>
            <person name="Friedrich G."/>
            <person name="Voss H."/>
            <person name="Schluter T."/>
            <person name="Margolis J."/>
            <person name="Platt D."/>
            <person name="Swimmer C."/>
            <person name="Gnirke A."/>
            <person name="Chen F."/>
            <person name="Vysotskaia V."/>
            <person name="Mannhaupt G."/>
            <person name="Guldener U."/>
            <person name="Munsterkotter M."/>
            <person name="Haase D."/>
            <person name="Oesterheld M."/>
            <person name="Mewes H.W."/>
            <person name="Mauceli E.W."/>
            <person name="DeCaprio D."/>
            <person name="Wade C.M."/>
            <person name="Butler J."/>
            <person name="Young S."/>
            <person name="Jaffe D.B."/>
            <person name="Calvo S."/>
            <person name="Nusbaum C."/>
            <person name="Galagan J."/>
            <person name="Birren B.W."/>
        </authorList>
    </citation>
    <scope>NUCLEOTIDE SEQUENCE [LARGE SCALE GENOMIC DNA]</scope>
    <source>
        <strain evidence="2">DSM 14603 / FGSC 9021 / UM521</strain>
    </source>
</reference>
<dbReference type="Proteomes" id="UP000000561">
    <property type="component" value="Chromosome 1"/>
</dbReference>
<dbReference type="GO" id="GO:0005743">
    <property type="term" value="C:mitochondrial inner membrane"/>
    <property type="evidence" value="ECO:0000318"/>
    <property type="project" value="GO_Central"/>
</dbReference>
<dbReference type="eggNOG" id="ENOG502RZQV">
    <property type="taxonomic scope" value="Eukaryota"/>
</dbReference>
<dbReference type="InterPro" id="IPR014807">
    <property type="entry name" value="Coa1"/>
</dbReference>
<dbReference type="OrthoDB" id="2100652at2759"/>
<dbReference type="PANTHER" id="PTHR28523:SF1">
    <property type="entry name" value="CYTOCHROME C OXIDASE ASSEMBLY FACTOR 1"/>
    <property type="match status" value="1"/>
</dbReference>
<accession>A0A0D1E7H8</accession>
<dbReference type="InParanoid" id="A0A0D1E7H8"/>
<dbReference type="RefSeq" id="XP_011386190.1">
    <property type="nucleotide sequence ID" value="XM_011387888.1"/>
</dbReference>
<proteinExistence type="predicted"/>
<dbReference type="InterPro" id="IPR042432">
    <property type="entry name" value="Coa1_fungi"/>
</dbReference>
<evidence type="ECO:0000313" key="2">
    <source>
        <dbReference type="Proteomes" id="UP000000561"/>
    </source>
</evidence>
<dbReference type="AlphaFoldDB" id="A0A0D1E7H8"/>
<dbReference type="VEuPathDB" id="FungiDB:UMAG_00273"/>
<dbReference type="EMBL" id="CM003140">
    <property type="protein sequence ID" value="KIS71844.1"/>
    <property type="molecule type" value="Genomic_DNA"/>
</dbReference>
<protein>
    <submittedName>
        <fullName evidence="1">Uncharacterized protein</fullName>
    </submittedName>
</protein>
<sequence length="140" mass="15628">MAYMVVTVGMALGSWAVFSLYATNTEKLSSSILKSVISQVKASPLVVDLLDTHEPIVLKPELWLANKPHIQGSVNMMQGRIDLAFKIHPRNNHTNTATVYFTSIRPHKHAPFHILRFLVIHNHSAKSVNLLDSNLTSIHP</sequence>
<dbReference type="GO" id="GO:0033617">
    <property type="term" value="P:mitochondrial respiratory chain complex IV assembly"/>
    <property type="evidence" value="ECO:0000318"/>
    <property type="project" value="GO_Central"/>
</dbReference>
<dbReference type="PANTHER" id="PTHR28523">
    <property type="entry name" value="CYTOCHROME C OXIDASE ASSEMBLY FACTOR 1"/>
    <property type="match status" value="1"/>
</dbReference>
<dbReference type="Pfam" id="PF08695">
    <property type="entry name" value="Coa1"/>
    <property type="match status" value="1"/>
</dbReference>